<accession>A0A1H1MW12</accession>
<protein>
    <submittedName>
        <fullName evidence="1">Haloacid dehalogenase-like hydrolase</fullName>
    </submittedName>
</protein>
<gene>
    <name evidence="1" type="ORF">SAMN04489834_0495</name>
</gene>
<evidence type="ECO:0000313" key="1">
    <source>
        <dbReference type="EMBL" id="SDR90818.1"/>
    </source>
</evidence>
<dbReference type="Pfam" id="PF12710">
    <property type="entry name" value="HAD"/>
    <property type="match status" value="1"/>
</dbReference>
<dbReference type="Proteomes" id="UP000181956">
    <property type="component" value="Chromosome I"/>
</dbReference>
<dbReference type="Gene3D" id="3.40.50.1000">
    <property type="entry name" value="HAD superfamily/HAD-like"/>
    <property type="match status" value="1"/>
</dbReference>
<organism evidence="1 2">
    <name type="scientific">Microterricola viridarii</name>
    <dbReference type="NCBI Taxonomy" id="412690"/>
    <lineage>
        <taxon>Bacteria</taxon>
        <taxon>Bacillati</taxon>
        <taxon>Actinomycetota</taxon>
        <taxon>Actinomycetes</taxon>
        <taxon>Micrococcales</taxon>
        <taxon>Microbacteriaceae</taxon>
        <taxon>Microterricola</taxon>
    </lineage>
</organism>
<name>A0A1H1MW12_9MICO</name>
<keyword evidence="2" id="KW-1185">Reference proteome</keyword>
<reference evidence="2" key="1">
    <citation type="submission" date="2016-10" db="EMBL/GenBank/DDBJ databases">
        <authorList>
            <person name="Varghese N."/>
            <person name="Submissions S."/>
        </authorList>
    </citation>
    <scope>NUCLEOTIDE SEQUENCE [LARGE SCALE GENOMIC DNA]</scope>
    <source>
        <strain evidence="2">DSM 21772</strain>
    </source>
</reference>
<dbReference type="CDD" id="cd01427">
    <property type="entry name" value="HAD_like"/>
    <property type="match status" value="1"/>
</dbReference>
<dbReference type="EMBL" id="LT629742">
    <property type="protein sequence ID" value="SDR90818.1"/>
    <property type="molecule type" value="Genomic_DNA"/>
</dbReference>
<dbReference type="InterPro" id="IPR036412">
    <property type="entry name" value="HAD-like_sf"/>
</dbReference>
<dbReference type="GO" id="GO:0016787">
    <property type="term" value="F:hydrolase activity"/>
    <property type="evidence" value="ECO:0007669"/>
    <property type="project" value="UniProtKB-KW"/>
</dbReference>
<dbReference type="InterPro" id="IPR023214">
    <property type="entry name" value="HAD_sf"/>
</dbReference>
<evidence type="ECO:0000313" key="2">
    <source>
        <dbReference type="Proteomes" id="UP000181956"/>
    </source>
</evidence>
<proteinExistence type="predicted"/>
<dbReference type="SUPFAM" id="SSF56784">
    <property type="entry name" value="HAD-like"/>
    <property type="match status" value="1"/>
</dbReference>
<dbReference type="RefSeq" id="WP_083362632.1">
    <property type="nucleotide sequence ID" value="NZ_LT629742.1"/>
</dbReference>
<keyword evidence="1" id="KW-0378">Hydrolase</keyword>
<dbReference type="AlphaFoldDB" id="A0A1H1MW12"/>
<dbReference type="STRING" id="412690.SAMN04489834_0495"/>
<sequence>MRDTLRSWAETPTRRRIVDFVERVSGVGPGAVPAAERVAVFDNDGTLWTEKPMPTQLHYIVQQWAAAASADPALAERQPYAAAVGGDFGWLSDAVDKHYAGDDSDLKLLIGAILTSTDGVAVQDYERAVAEFYRSARHPTLGTPYRGAVYQPMVELLRYLEAHGFSCYIISGGDRDFMRPITSEYYGIPPERVVGSAVGLSYDAESAEVRYGATFDFMDDGPMKPVRIWTRIGRRPILAAGNSNGDIEMLRYTQGSPDSLALLIHHDDTSGRGDAPYDSGAERALAAAAEHDFTVVSVRDDWTSVFVPQAAAGTA</sequence>
<dbReference type="OrthoDB" id="9799365at2"/>